<accession>A0A7D9HY74</accession>
<sequence>MSNSTAILKRTRSGDWSLCQDEKPADTAEIKEISNSGSGEPAVISQGDVISPSLVFGESENGKTSVLADSFKVSLEEKSVEIEQQDLGKTKELNDGAEKEDGGKADHEKAKVNEQDKQDEKDDGKKEEEEKGIDLKVLNDNDFEHLTQAATGATTGDWLVLFTKEDGCDECTAAEKEMKIVYERVKHKLNVAKVVDGRLSKMTFKRFNIEKKLPIISLFHHGKRFSYENNLNVDDFMKFLEGGYELASWSSVRDPFTSFEYYIDGSLEELKEMFLYRKNASFLIFFGGFICGISVTSLCGSIIFHLLENFKDEDEVCEEEASRDQADGKNKDD</sequence>
<organism evidence="1 2">
    <name type="scientific">Paramuricea clavata</name>
    <name type="common">Red gorgonian</name>
    <name type="synonym">Violescent sea-whip</name>
    <dbReference type="NCBI Taxonomy" id="317549"/>
    <lineage>
        <taxon>Eukaryota</taxon>
        <taxon>Metazoa</taxon>
        <taxon>Cnidaria</taxon>
        <taxon>Anthozoa</taxon>
        <taxon>Octocorallia</taxon>
        <taxon>Malacalcyonacea</taxon>
        <taxon>Plexauridae</taxon>
        <taxon>Paramuricea</taxon>
    </lineage>
</organism>
<dbReference type="AlphaFoldDB" id="A0A7D9HY74"/>
<comment type="caution">
    <text evidence="1">The sequence shown here is derived from an EMBL/GenBank/DDBJ whole genome shotgun (WGS) entry which is preliminary data.</text>
</comment>
<evidence type="ECO:0000313" key="1">
    <source>
        <dbReference type="EMBL" id="CAB3993708.1"/>
    </source>
</evidence>
<reference evidence="1" key="1">
    <citation type="submission" date="2020-04" db="EMBL/GenBank/DDBJ databases">
        <authorList>
            <person name="Alioto T."/>
            <person name="Alioto T."/>
            <person name="Gomez Garrido J."/>
        </authorList>
    </citation>
    <scope>NUCLEOTIDE SEQUENCE</scope>
    <source>
        <strain evidence="1">A484AB</strain>
    </source>
</reference>
<protein>
    <submittedName>
        <fullName evidence="1">Thioredoxin domain-containing</fullName>
    </submittedName>
</protein>
<evidence type="ECO:0000313" key="2">
    <source>
        <dbReference type="Proteomes" id="UP001152795"/>
    </source>
</evidence>
<dbReference type="EMBL" id="CACRXK020002313">
    <property type="protein sequence ID" value="CAB3993708.1"/>
    <property type="molecule type" value="Genomic_DNA"/>
</dbReference>
<dbReference type="OrthoDB" id="72053at2759"/>
<proteinExistence type="predicted"/>
<dbReference type="Gene3D" id="3.40.30.10">
    <property type="entry name" value="Glutaredoxin"/>
    <property type="match status" value="1"/>
</dbReference>
<name>A0A7D9HY74_PARCT</name>
<dbReference type="InterPro" id="IPR036249">
    <property type="entry name" value="Thioredoxin-like_sf"/>
</dbReference>
<dbReference type="PANTHER" id="PTHR19991:SF2">
    <property type="entry name" value="GH08893P"/>
    <property type="match status" value="1"/>
</dbReference>
<dbReference type="PANTHER" id="PTHR19991">
    <property type="entry name" value="L 2 01289"/>
    <property type="match status" value="1"/>
</dbReference>
<dbReference type="SUPFAM" id="SSF52833">
    <property type="entry name" value="Thioredoxin-like"/>
    <property type="match status" value="1"/>
</dbReference>
<dbReference type="Proteomes" id="UP001152795">
    <property type="component" value="Unassembled WGS sequence"/>
</dbReference>
<keyword evidence="2" id="KW-1185">Reference proteome</keyword>
<gene>
    <name evidence="1" type="ORF">PACLA_8A054811</name>
</gene>